<dbReference type="Gene3D" id="3.10.100.10">
    <property type="entry name" value="Mannose-Binding Protein A, subunit A"/>
    <property type="match status" value="1"/>
</dbReference>
<protein>
    <recommendedName>
        <fullName evidence="3">C-type lectin domain-containing protein</fullName>
    </recommendedName>
</protein>
<evidence type="ECO:0008006" key="3">
    <source>
        <dbReference type="Google" id="ProtNLM"/>
    </source>
</evidence>
<evidence type="ECO:0000313" key="1">
    <source>
        <dbReference type="EMBL" id="ETO19898.1"/>
    </source>
</evidence>
<dbReference type="Proteomes" id="UP000023152">
    <property type="component" value="Unassembled WGS sequence"/>
</dbReference>
<organism evidence="1 2">
    <name type="scientific">Reticulomyxa filosa</name>
    <dbReference type="NCBI Taxonomy" id="46433"/>
    <lineage>
        <taxon>Eukaryota</taxon>
        <taxon>Sar</taxon>
        <taxon>Rhizaria</taxon>
        <taxon>Retaria</taxon>
        <taxon>Foraminifera</taxon>
        <taxon>Monothalamids</taxon>
        <taxon>Reticulomyxidae</taxon>
        <taxon>Reticulomyxa</taxon>
    </lineage>
</organism>
<dbReference type="EMBL" id="ASPP01013183">
    <property type="protein sequence ID" value="ETO19898.1"/>
    <property type="molecule type" value="Genomic_DNA"/>
</dbReference>
<name>X6N1Z9_RETFI</name>
<evidence type="ECO:0000313" key="2">
    <source>
        <dbReference type="Proteomes" id="UP000023152"/>
    </source>
</evidence>
<comment type="caution">
    <text evidence="1">The sequence shown here is derived from an EMBL/GenBank/DDBJ whole genome shotgun (WGS) entry which is preliminary data.</text>
</comment>
<dbReference type="InterPro" id="IPR016187">
    <property type="entry name" value="CTDL_fold"/>
</dbReference>
<dbReference type="PROSITE" id="PS00615">
    <property type="entry name" value="C_TYPE_LECTIN_1"/>
    <property type="match status" value="1"/>
</dbReference>
<gene>
    <name evidence="1" type="ORF">RFI_17328</name>
</gene>
<proteinExistence type="predicted"/>
<keyword evidence="2" id="KW-1185">Reference proteome</keyword>
<sequence length="326" mass="36306">MESNYKKPTPNNTIEIAGTFESCMELSSANNYQWDDVSCQNSRHFMCSESIIPFVGNTVRERSTIDGNGDSIHLDISSKFSTHGAVSGWKIFAAQTGMLVLQVWRPNTSKQVYTLIGQNEVTVSSIGMHYFDIDAQERITFQSGDILGWWHTSNGVLNYDADTNLTHTVYRYNVQSQYTNVTKIPFANVTQTYRVYSIAAYYWPEMSLLLDIELSDGNYDMADSSGNNVKVTATYKSGYSSVGNYNPLVDEGGVNIVYGSAQYLTAAVKVSLIRGSVAAWIKFQSANSYDSSTLTPEQTLTDRGLFSWLLGSSSSPIRTIYISQEF</sequence>
<reference evidence="1 2" key="1">
    <citation type="journal article" date="2013" name="Curr. Biol.">
        <title>The Genome of the Foraminiferan Reticulomyxa filosa.</title>
        <authorList>
            <person name="Glockner G."/>
            <person name="Hulsmann N."/>
            <person name="Schleicher M."/>
            <person name="Noegel A.A."/>
            <person name="Eichinger L."/>
            <person name="Gallinger C."/>
            <person name="Pawlowski J."/>
            <person name="Sierra R."/>
            <person name="Euteneuer U."/>
            <person name="Pillet L."/>
            <person name="Moustafa A."/>
            <person name="Platzer M."/>
            <person name="Groth M."/>
            <person name="Szafranski K."/>
            <person name="Schliwa M."/>
        </authorList>
    </citation>
    <scope>NUCLEOTIDE SEQUENCE [LARGE SCALE GENOMIC DNA]</scope>
</reference>
<dbReference type="AlphaFoldDB" id="X6N1Z9"/>
<dbReference type="InterPro" id="IPR016186">
    <property type="entry name" value="C-type_lectin-like/link_sf"/>
</dbReference>
<accession>X6N1Z9</accession>
<dbReference type="InterPro" id="IPR018378">
    <property type="entry name" value="C-type_lectin_CS"/>
</dbReference>
<dbReference type="SUPFAM" id="SSF56436">
    <property type="entry name" value="C-type lectin-like"/>
    <property type="match status" value="1"/>
</dbReference>
<dbReference type="OrthoDB" id="6080355at2759"/>